<evidence type="ECO:0000256" key="6">
    <source>
        <dbReference type="SAM" id="Phobius"/>
    </source>
</evidence>
<dbReference type="OrthoDB" id="9810662at2"/>
<comment type="caution">
    <text evidence="8">The sequence shown here is derived from an EMBL/GenBank/DDBJ whole genome shotgun (WGS) entry which is preliminary data.</text>
</comment>
<dbReference type="RefSeq" id="WP_076960391.1">
    <property type="nucleotide sequence ID" value="NZ_MLCO01000387.1"/>
</dbReference>
<dbReference type="AlphaFoldDB" id="A0A1V2GUW9"/>
<evidence type="ECO:0000256" key="2">
    <source>
        <dbReference type="ARBA" id="ARBA00022475"/>
    </source>
</evidence>
<keyword evidence="5 6" id="KW-0472">Membrane</keyword>
<accession>A0A1V2GUW9</accession>
<dbReference type="EMBL" id="MLCO01000387">
    <property type="protein sequence ID" value="ONG44768.1"/>
    <property type="molecule type" value="Genomic_DNA"/>
</dbReference>
<feature type="transmembrane region" description="Helical" evidence="6">
    <location>
        <begin position="280"/>
        <end position="304"/>
    </location>
</feature>
<evidence type="ECO:0000256" key="4">
    <source>
        <dbReference type="ARBA" id="ARBA00022989"/>
    </source>
</evidence>
<feature type="transmembrane region" description="Helical" evidence="6">
    <location>
        <begin position="100"/>
        <end position="120"/>
    </location>
</feature>
<keyword evidence="2" id="KW-1003">Cell membrane</keyword>
<dbReference type="Proteomes" id="UP000188879">
    <property type="component" value="Unassembled WGS sequence"/>
</dbReference>
<protein>
    <recommendedName>
        <fullName evidence="7">Type II secretion system protein GspF domain-containing protein</fullName>
    </recommendedName>
</protein>
<feature type="transmembrane region" description="Helical" evidence="6">
    <location>
        <begin position="6"/>
        <end position="30"/>
    </location>
</feature>
<evidence type="ECO:0000256" key="5">
    <source>
        <dbReference type="ARBA" id="ARBA00023136"/>
    </source>
</evidence>
<dbReference type="PANTHER" id="PTHR35007">
    <property type="entry name" value="INTEGRAL MEMBRANE PROTEIN-RELATED"/>
    <property type="match status" value="1"/>
</dbReference>
<name>A0A1V2GUW9_9PROT</name>
<sequence length="310" mass="33206">MTGAPITAQLALGLALALLLLLLAGAALLLPQFRREARVTARLAALRARQEGAAAPSQPLLQRGLAWLGTLLLRSGLLPRDTLAAWKAMLVAAHFRQDRALALLAGAKLLLMLALPLPVWLMVDPLFDGAEPVIFCALAAAALGLLLPDLLLAQRRRARLQAVERGLPDALDMMVICAEAGLGLEAGIERVALEIAPAHRAVAEEFAVTAQELRIAADRRLALQSLGARLQLEPLKRLAATLVQTLQYGTPLTQALRGLAAELRQEQLVKFETRAARLPVLLTLPMVAFILPTIFLVLAGPAVIQIMQSL</sequence>
<feature type="transmembrane region" description="Helical" evidence="6">
    <location>
        <begin position="132"/>
        <end position="152"/>
    </location>
</feature>
<feature type="domain" description="Type II secretion system protein GspF" evidence="7">
    <location>
        <begin position="171"/>
        <end position="298"/>
    </location>
</feature>
<evidence type="ECO:0000313" key="9">
    <source>
        <dbReference type="Proteomes" id="UP000188879"/>
    </source>
</evidence>
<keyword evidence="9" id="KW-1185">Reference proteome</keyword>
<keyword evidence="4 6" id="KW-1133">Transmembrane helix</keyword>
<dbReference type="PANTHER" id="PTHR35007:SF2">
    <property type="entry name" value="PILUS ASSEMBLE PROTEIN"/>
    <property type="match status" value="1"/>
</dbReference>
<evidence type="ECO:0000313" key="8">
    <source>
        <dbReference type="EMBL" id="ONG44768.1"/>
    </source>
</evidence>
<keyword evidence="3 6" id="KW-0812">Transmembrane</keyword>
<dbReference type="InterPro" id="IPR018076">
    <property type="entry name" value="T2SS_GspF_dom"/>
</dbReference>
<organism evidence="8 9">
    <name type="scientific">Teichococcus deserti</name>
    <dbReference type="NCBI Taxonomy" id="1817963"/>
    <lineage>
        <taxon>Bacteria</taxon>
        <taxon>Pseudomonadati</taxon>
        <taxon>Pseudomonadota</taxon>
        <taxon>Alphaproteobacteria</taxon>
        <taxon>Acetobacterales</taxon>
        <taxon>Roseomonadaceae</taxon>
        <taxon>Roseomonas</taxon>
    </lineage>
</organism>
<proteinExistence type="predicted"/>
<comment type="subcellular location">
    <subcellularLocation>
        <location evidence="1">Cell membrane</location>
        <topology evidence="1">Multi-pass membrane protein</topology>
    </subcellularLocation>
</comment>
<evidence type="ECO:0000256" key="1">
    <source>
        <dbReference type="ARBA" id="ARBA00004651"/>
    </source>
</evidence>
<gene>
    <name evidence="8" type="ORF">BKE38_27325</name>
</gene>
<evidence type="ECO:0000259" key="7">
    <source>
        <dbReference type="Pfam" id="PF00482"/>
    </source>
</evidence>
<evidence type="ECO:0000256" key="3">
    <source>
        <dbReference type="ARBA" id="ARBA00022692"/>
    </source>
</evidence>
<reference evidence="8 9" key="1">
    <citation type="submission" date="2016-10" db="EMBL/GenBank/DDBJ databases">
        <title>Draft Genome sequence of Roseomonas sp. strain M3.</title>
        <authorList>
            <person name="Subhash Y."/>
            <person name="Lee S."/>
        </authorList>
    </citation>
    <scope>NUCLEOTIDE SEQUENCE [LARGE SCALE GENOMIC DNA]</scope>
    <source>
        <strain evidence="8 9">M3</strain>
    </source>
</reference>
<dbReference type="Pfam" id="PF00482">
    <property type="entry name" value="T2SSF"/>
    <property type="match status" value="1"/>
</dbReference>
<dbReference type="GO" id="GO:0005886">
    <property type="term" value="C:plasma membrane"/>
    <property type="evidence" value="ECO:0007669"/>
    <property type="project" value="UniProtKB-SubCell"/>
</dbReference>